<evidence type="ECO:0000256" key="6">
    <source>
        <dbReference type="SAM" id="MobiDB-lite"/>
    </source>
</evidence>
<comment type="similarity">
    <text evidence="2 5">Belongs to the HSF family.</text>
</comment>
<dbReference type="GO" id="GO:0043565">
    <property type="term" value="F:sequence-specific DNA binding"/>
    <property type="evidence" value="ECO:0007669"/>
    <property type="project" value="InterPro"/>
</dbReference>
<dbReference type="GO" id="GO:0003700">
    <property type="term" value="F:DNA-binding transcription factor activity"/>
    <property type="evidence" value="ECO:0007669"/>
    <property type="project" value="InterPro"/>
</dbReference>
<feature type="domain" description="HSF-type DNA-binding" evidence="7">
    <location>
        <begin position="162"/>
        <end position="269"/>
    </location>
</feature>
<reference evidence="8" key="3">
    <citation type="submission" date="2010-09" db="EMBL/GenBank/DDBJ databases">
        <title>Annotation of Gaeumannomyces graminis var. tritici R3-111a-1.</title>
        <authorList>
            <consortium name="The Broad Institute Genome Sequencing Platform"/>
            <person name="Ma L.-J."/>
            <person name="Dead R."/>
            <person name="Young S.K."/>
            <person name="Zeng Q."/>
            <person name="Gargeya S."/>
            <person name="Fitzgerald M."/>
            <person name="Haas B."/>
            <person name="Abouelleil A."/>
            <person name="Alvarado L."/>
            <person name="Arachchi H.M."/>
            <person name="Berlin A."/>
            <person name="Brown A."/>
            <person name="Chapman S.B."/>
            <person name="Chen Z."/>
            <person name="Dunbar C."/>
            <person name="Freedman E."/>
            <person name="Gearin G."/>
            <person name="Gellesch M."/>
            <person name="Goldberg J."/>
            <person name="Griggs A."/>
            <person name="Gujja S."/>
            <person name="Heiman D."/>
            <person name="Howarth C."/>
            <person name="Larson L."/>
            <person name="Lui A."/>
            <person name="MacDonald P.J.P."/>
            <person name="Mehta T."/>
            <person name="Montmayeur A."/>
            <person name="Murphy C."/>
            <person name="Neiman D."/>
            <person name="Pearson M."/>
            <person name="Priest M."/>
            <person name="Roberts A."/>
            <person name="Saif S."/>
            <person name="Shea T."/>
            <person name="Shenoy N."/>
            <person name="Sisk P."/>
            <person name="Stolte C."/>
            <person name="Sykes S."/>
            <person name="Yandava C."/>
            <person name="Wortman J."/>
            <person name="Nusbaum C."/>
            <person name="Birren B."/>
        </authorList>
    </citation>
    <scope>NUCLEOTIDE SEQUENCE</scope>
    <source>
        <strain evidence="8">R3-111a-1</strain>
    </source>
</reference>
<accession>J3PCK1</accession>
<dbReference type="GO" id="GO:0005634">
    <property type="term" value="C:nucleus"/>
    <property type="evidence" value="ECO:0007669"/>
    <property type="project" value="UniProtKB-SubCell"/>
</dbReference>
<dbReference type="Gene3D" id="1.10.10.10">
    <property type="entry name" value="Winged helix-like DNA-binding domain superfamily/Winged helix DNA-binding domain"/>
    <property type="match status" value="1"/>
</dbReference>
<dbReference type="InterPro" id="IPR000232">
    <property type="entry name" value="HSF_DNA-bd"/>
</dbReference>
<dbReference type="SMART" id="SM00415">
    <property type="entry name" value="HSF"/>
    <property type="match status" value="1"/>
</dbReference>
<feature type="region of interest" description="Disordered" evidence="6">
    <location>
        <begin position="553"/>
        <end position="623"/>
    </location>
</feature>
<dbReference type="FunFam" id="1.10.10.10:FF:000173">
    <property type="entry name" value="Heat shock transcription factor Hsf1"/>
    <property type="match status" value="1"/>
</dbReference>
<dbReference type="PANTHER" id="PTHR10015:SF427">
    <property type="entry name" value="HEAT SHOCK FACTOR PROTEIN"/>
    <property type="match status" value="1"/>
</dbReference>
<reference evidence="8" key="2">
    <citation type="submission" date="2010-07" db="EMBL/GenBank/DDBJ databases">
        <authorList>
            <consortium name="The Broad Institute Genome Sequencing Platform"/>
            <consortium name="Broad Institute Genome Sequencing Center for Infectious Disease"/>
            <person name="Ma L.-J."/>
            <person name="Dead R."/>
            <person name="Young S."/>
            <person name="Zeng Q."/>
            <person name="Koehrsen M."/>
            <person name="Alvarado L."/>
            <person name="Berlin A."/>
            <person name="Chapman S.B."/>
            <person name="Chen Z."/>
            <person name="Freedman E."/>
            <person name="Gellesch M."/>
            <person name="Goldberg J."/>
            <person name="Griggs A."/>
            <person name="Gujja S."/>
            <person name="Heilman E.R."/>
            <person name="Heiman D."/>
            <person name="Hepburn T."/>
            <person name="Howarth C."/>
            <person name="Jen D."/>
            <person name="Larson L."/>
            <person name="Mehta T."/>
            <person name="Neiman D."/>
            <person name="Pearson M."/>
            <person name="Roberts A."/>
            <person name="Saif S."/>
            <person name="Shea T."/>
            <person name="Shenoy N."/>
            <person name="Sisk P."/>
            <person name="Stolte C."/>
            <person name="Sykes S."/>
            <person name="Walk T."/>
            <person name="White J."/>
            <person name="Yandava C."/>
            <person name="Haas B."/>
            <person name="Nusbaum C."/>
            <person name="Birren B."/>
        </authorList>
    </citation>
    <scope>NUCLEOTIDE SEQUENCE</scope>
    <source>
        <strain evidence="8">R3-111a-1</strain>
    </source>
</reference>
<evidence type="ECO:0000256" key="1">
    <source>
        <dbReference type="ARBA" id="ARBA00004123"/>
    </source>
</evidence>
<dbReference type="STRING" id="644352.J3PCK1"/>
<evidence type="ECO:0000313" key="9">
    <source>
        <dbReference type="EnsemblFungi" id="EJT71971"/>
    </source>
</evidence>
<keyword evidence="10" id="KW-1185">Reference proteome</keyword>
<dbReference type="AlphaFoldDB" id="J3PCK1"/>
<dbReference type="Proteomes" id="UP000006039">
    <property type="component" value="Unassembled WGS sequence"/>
</dbReference>
<dbReference type="InterPro" id="IPR036388">
    <property type="entry name" value="WH-like_DNA-bd_sf"/>
</dbReference>
<reference evidence="9" key="5">
    <citation type="submission" date="2018-04" db="UniProtKB">
        <authorList>
            <consortium name="EnsemblFungi"/>
        </authorList>
    </citation>
    <scope>IDENTIFICATION</scope>
    <source>
        <strain evidence="9">R3-111a-1</strain>
    </source>
</reference>
<keyword evidence="8" id="KW-0346">Stress response</keyword>
<feature type="region of interest" description="Disordered" evidence="6">
    <location>
        <begin position="266"/>
        <end position="322"/>
    </location>
</feature>
<reference evidence="10" key="1">
    <citation type="submission" date="2010-07" db="EMBL/GenBank/DDBJ databases">
        <title>The genome sequence of Gaeumannomyces graminis var. tritici strain R3-111a-1.</title>
        <authorList>
            <consortium name="The Broad Institute Genome Sequencing Platform"/>
            <person name="Ma L.-J."/>
            <person name="Dead R."/>
            <person name="Young S."/>
            <person name="Zeng Q."/>
            <person name="Koehrsen M."/>
            <person name="Alvarado L."/>
            <person name="Berlin A."/>
            <person name="Chapman S.B."/>
            <person name="Chen Z."/>
            <person name="Freedman E."/>
            <person name="Gellesch M."/>
            <person name="Goldberg J."/>
            <person name="Griggs A."/>
            <person name="Gujja S."/>
            <person name="Heilman E.R."/>
            <person name="Heiman D."/>
            <person name="Hepburn T."/>
            <person name="Howarth C."/>
            <person name="Jen D."/>
            <person name="Larson L."/>
            <person name="Mehta T."/>
            <person name="Neiman D."/>
            <person name="Pearson M."/>
            <person name="Roberts A."/>
            <person name="Saif S."/>
            <person name="Shea T."/>
            <person name="Shenoy N."/>
            <person name="Sisk P."/>
            <person name="Stolte C."/>
            <person name="Sykes S."/>
            <person name="Walk T."/>
            <person name="White J."/>
            <person name="Yandava C."/>
            <person name="Haas B."/>
            <person name="Nusbaum C."/>
            <person name="Birren B."/>
        </authorList>
    </citation>
    <scope>NUCLEOTIDE SEQUENCE [LARGE SCALE GENOMIC DNA]</scope>
    <source>
        <strain evidence="10">R3-111a-1</strain>
    </source>
</reference>
<dbReference type="eggNOG" id="KOG0627">
    <property type="taxonomic scope" value="Eukaryota"/>
</dbReference>
<evidence type="ECO:0000313" key="10">
    <source>
        <dbReference type="Proteomes" id="UP000006039"/>
    </source>
</evidence>
<feature type="compositionally biased region" description="Low complexity" evidence="6">
    <location>
        <begin position="454"/>
        <end position="471"/>
    </location>
</feature>
<evidence type="ECO:0000313" key="8">
    <source>
        <dbReference type="EMBL" id="EJT71971.1"/>
    </source>
</evidence>
<organism evidence="8">
    <name type="scientific">Gaeumannomyces tritici (strain R3-111a-1)</name>
    <name type="common">Wheat and barley take-all root rot fungus</name>
    <name type="synonym">Gaeumannomyces graminis var. tritici</name>
    <dbReference type="NCBI Taxonomy" id="644352"/>
    <lineage>
        <taxon>Eukaryota</taxon>
        <taxon>Fungi</taxon>
        <taxon>Dikarya</taxon>
        <taxon>Ascomycota</taxon>
        <taxon>Pezizomycotina</taxon>
        <taxon>Sordariomycetes</taxon>
        <taxon>Sordariomycetidae</taxon>
        <taxon>Magnaporthales</taxon>
        <taxon>Magnaporthaceae</taxon>
        <taxon>Gaeumannomyces</taxon>
    </lineage>
</organism>
<feature type="region of interest" description="Disordered" evidence="6">
    <location>
        <begin position="431"/>
        <end position="478"/>
    </location>
</feature>
<keyword evidence="3" id="KW-0238">DNA-binding</keyword>
<evidence type="ECO:0000256" key="3">
    <source>
        <dbReference type="ARBA" id="ARBA00023125"/>
    </source>
</evidence>
<dbReference type="HOGENOM" id="CLU_013966_1_0_1"/>
<sequence>MYLSMSPPNPRKRALPDSGPVTVPVQPYQSPYASPPDQFSRWNPAGSDADFVVSDSSKPATPTIPPFIMSAPNQFQSAQGFPQPTPTPSNVVARRPAARALVPTAGRPQYDGLSDPWPSFGDDGALIPQPASAAPVDENDNIQLLEEKAARAKRDAQANRKQIPPFVQKLSSFLEEAKNTELIRWSQQGDSFIVLDEDEFAKTLIPELFKHNNYASFVRQLNMYGFHKRVGLSDNSMKASERKNKSPSEYYNPYFKRGHPNLLWLINKPKSGGGKRKGKKDDGDGDSEEEVVTEDTHSQAFVGPAQPGPTRPTGSAADASASALQKKDLQLVRDQVGQLRSQQRAIHDMIQRLRSDHNQLYQQAVAFQNMHERHENSINAILNFLANVFRKSLEEQGGSHSVSDLLASIIPNANMPQGSVVDLGDFVHRQAGDHTNAASPPKRPQRLLPPIPRSGPASIAASSPASAASPAYGGGGPRMGQVTELLDLPTDASAADFLKHAVGSPQEQMMRIINDTNAGAATGIDLSDVAAKTPVTMNSDQRNQVINIMARQASVPKTTSPSVSASMATAGPTSTPTSSNPSFMPIPSREIKGSPPPPPQPRIPTSAPPARNSLSPVMPSLTPPPPLLDELGRSQAEFDALHRLQEDQDHKIDELTHILGPLSPSGHIPGIDNAGNPTHNAASGYFPENIDIDQFLDPSAFANPLGGFDGTDFSGVNPMDGDEFNFSLDAPFDGGAAMAPQHGNMGPGMAMHNGTPSPAATEEIFRNDLRDSPAPEPKRRRVG</sequence>
<feature type="compositionally biased region" description="Basic and acidic residues" evidence="6">
    <location>
        <begin position="763"/>
        <end position="777"/>
    </location>
</feature>
<evidence type="ECO:0000259" key="7">
    <source>
        <dbReference type="SMART" id="SM00415"/>
    </source>
</evidence>
<dbReference type="SUPFAM" id="SSF46785">
    <property type="entry name" value="Winged helix' DNA-binding domain"/>
    <property type="match status" value="1"/>
</dbReference>
<protein>
    <submittedName>
        <fullName evidence="8">Heat shock factor protein HSF24</fullName>
    </submittedName>
</protein>
<feature type="compositionally biased region" description="Polar residues" evidence="6">
    <location>
        <begin position="71"/>
        <end position="82"/>
    </location>
</feature>
<evidence type="ECO:0000256" key="5">
    <source>
        <dbReference type="RuleBase" id="RU004020"/>
    </source>
</evidence>
<dbReference type="PANTHER" id="PTHR10015">
    <property type="entry name" value="HEAT SHOCK TRANSCRIPTION FACTOR"/>
    <property type="match status" value="1"/>
</dbReference>
<gene>
    <name evidence="9" type="primary">20351680</name>
    <name evidence="8" type="ORF">GGTG_11222</name>
</gene>
<dbReference type="RefSeq" id="XP_009227368.1">
    <property type="nucleotide sequence ID" value="XM_009229104.1"/>
</dbReference>
<feature type="compositionally biased region" description="Low complexity" evidence="6">
    <location>
        <begin position="564"/>
        <end position="582"/>
    </location>
</feature>
<feature type="compositionally biased region" description="Acidic residues" evidence="6">
    <location>
        <begin position="283"/>
        <end position="293"/>
    </location>
</feature>
<feature type="region of interest" description="Disordered" evidence="6">
    <location>
        <begin position="745"/>
        <end position="783"/>
    </location>
</feature>
<dbReference type="InterPro" id="IPR036390">
    <property type="entry name" value="WH_DNA-bd_sf"/>
</dbReference>
<dbReference type="EMBL" id="GL385400">
    <property type="protein sequence ID" value="EJT71971.1"/>
    <property type="molecule type" value="Genomic_DNA"/>
</dbReference>
<feature type="compositionally biased region" description="Low complexity" evidence="6">
    <location>
        <begin position="603"/>
        <end position="620"/>
    </location>
</feature>
<name>J3PCK1_GAET3</name>
<dbReference type="EnsemblFungi" id="EJT71971">
    <property type="protein sequence ID" value="EJT71971"/>
    <property type="gene ID" value="GGTG_11222"/>
</dbReference>
<proteinExistence type="inferred from homology"/>
<dbReference type="OrthoDB" id="60033at2759"/>
<dbReference type="Pfam" id="PF00447">
    <property type="entry name" value="HSF_DNA-bind"/>
    <property type="match status" value="1"/>
</dbReference>
<dbReference type="GeneID" id="20351680"/>
<reference evidence="9" key="4">
    <citation type="journal article" date="2015" name="G3 (Bethesda)">
        <title>Genome sequences of three phytopathogenic species of the Magnaporthaceae family of fungi.</title>
        <authorList>
            <person name="Okagaki L.H."/>
            <person name="Nunes C.C."/>
            <person name="Sailsbery J."/>
            <person name="Clay B."/>
            <person name="Brown D."/>
            <person name="John T."/>
            <person name="Oh Y."/>
            <person name="Young N."/>
            <person name="Fitzgerald M."/>
            <person name="Haas B.J."/>
            <person name="Zeng Q."/>
            <person name="Young S."/>
            <person name="Adiconis X."/>
            <person name="Fan L."/>
            <person name="Levin J.Z."/>
            <person name="Mitchell T.K."/>
            <person name="Okubara P.A."/>
            <person name="Farman M.L."/>
            <person name="Kohn L.M."/>
            <person name="Birren B."/>
            <person name="Ma L.-J."/>
            <person name="Dean R.A."/>
        </authorList>
    </citation>
    <scope>NUCLEOTIDE SEQUENCE</scope>
    <source>
        <strain evidence="9">R3-111a-1</strain>
    </source>
</reference>
<keyword evidence="4" id="KW-0539">Nucleus</keyword>
<dbReference type="PRINTS" id="PR00056">
    <property type="entry name" value="HSFDOMAIN"/>
</dbReference>
<dbReference type="VEuPathDB" id="FungiDB:GGTG_11222"/>
<comment type="subcellular location">
    <subcellularLocation>
        <location evidence="1">Nucleus</location>
    </subcellularLocation>
</comment>
<evidence type="ECO:0000256" key="4">
    <source>
        <dbReference type="ARBA" id="ARBA00023242"/>
    </source>
</evidence>
<evidence type="ECO:0000256" key="2">
    <source>
        <dbReference type="ARBA" id="ARBA00006403"/>
    </source>
</evidence>
<feature type="region of interest" description="Disordered" evidence="6">
    <location>
        <begin position="1"/>
        <end position="92"/>
    </location>
</feature>